<protein>
    <submittedName>
        <fullName evidence="2">Uncharacterized protein</fullName>
    </submittedName>
</protein>
<feature type="transmembrane region" description="Helical" evidence="1">
    <location>
        <begin position="99"/>
        <end position="117"/>
    </location>
</feature>
<evidence type="ECO:0000256" key="1">
    <source>
        <dbReference type="SAM" id="Phobius"/>
    </source>
</evidence>
<evidence type="ECO:0000313" key="3">
    <source>
        <dbReference type="Proteomes" id="UP000177605"/>
    </source>
</evidence>
<gene>
    <name evidence="2" type="ORF">A2669_01680</name>
</gene>
<reference evidence="2 3" key="1">
    <citation type="journal article" date="2016" name="Nat. Commun.">
        <title>Thousands of microbial genomes shed light on interconnected biogeochemical processes in an aquifer system.</title>
        <authorList>
            <person name="Anantharaman K."/>
            <person name="Brown C.T."/>
            <person name="Hug L.A."/>
            <person name="Sharon I."/>
            <person name="Castelle C.J."/>
            <person name="Probst A.J."/>
            <person name="Thomas B.C."/>
            <person name="Singh A."/>
            <person name="Wilkins M.J."/>
            <person name="Karaoz U."/>
            <person name="Brodie E.L."/>
            <person name="Williams K.H."/>
            <person name="Hubbard S.S."/>
            <person name="Banfield J.F."/>
        </authorList>
    </citation>
    <scope>NUCLEOTIDE SEQUENCE [LARGE SCALE GENOMIC DNA]</scope>
</reference>
<keyword evidence="1" id="KW-0472">Membrane</keyword>
<dbReference type="EMBL" id="MGJM01000014">
    <property type="protein sequence ID" value="OGN06454.1"/>
    <property type="molecule type" value="Genomic_DNA"/>
</dbReference>
<name>A0A1F8EZZ9_9BACT</name>
<dbReference type="AlphaFoldDB" id="A0A1F8EZZ9"/>
<comment type="caution">
    <text evidence="2">The sequence shown here is derived from an EMBL/GenBank/DDBJ whole genome shotgun (WGS) entry which is preliminary data.</text>
</comment>
<accession>A0A1F8EZZ9</accession>
<proteinExistence type="predicted"/>
<keyword evidence="1" id="KW-0812">Transmembrane</keyword>
<keyword evidence="1" id="KW-1133">Transmembrane helix</keyword>
<sequence length="160" mass="18448">MVTNSSDVEKYKNLYIQISKLSVQTLAEGYVGYEHSNPYKTLTEFLNAGETNKQVRKYYFEPIFKKYISLSDSIKVSDEVFVKIIDDPQYDIQWGASELALIGIIFTLVVGLVPLLNIFLDNFLLSSILAFVITVLLMVLLTKVKFIKRRVVSSFRWFLK</sequence>
<dbReference type="Proteomes" id="UP000177605">
    <property type="component" value="Unassembled WGS sequence"/>
</dbReference>
<feature type="transmembrane region" description="Helical" evidence="1">
    <location>
        <begin position="123"/>
        <end position="141"/>
    </location>
</feature>
<evidence type="ECO:0000313" key="2">
    <source>
        <dbReference type="EMBL" id="OGN06454.1"/>
    </source>
</evidence>
<organism evidence="2 3">
    <name type="scientific">Candidatus Yanofskybacteria bacterium RIFCSPHIGHO2_01_FULL_48_25b</name>
    <dbReference type="NCBI Taxonomy" id="1802672"/>
    <lineage>
        <taxon>Bacteria</taxon>
        <taxon>Candidatus Yanofskyibacteriota</taxon>
    </lineage>
</organism>